<feature type="transmembrane region" description="Helical" evidence="5">
    <location>
        <begin position="61"/>
        <end position="79"/>
    </location>
</feature>
<keyword evidence="3 5" id="KW-1133">Transmembrane helix</keyword>
<feature type="transmembrane region" description="Helical" evidence="5">
    <location>
        <begin position="30"/>
        <end position="49"/>
    </location>
</feature>
<sequence>MLKFLFITCFLFLSLGQLSSLSKSEGVNIYLFDIFIFIFVVLGVIYFLVNKRIFIPKTMIVFFLFGYIGLTTLVFNFYRLGTLELFVSLSYLIRFVMYLLFATLIFLSLKNNVIRTDIVIKTILLSGILICILGFVQLIVLPDFEVLDPSLGWDPHKYRLVSTFFDPNFVGAYINLCLILLMYYKFDLKGNISKKMFLVIFILYLVSLLLTFSRSSWLMFSVIIFIYGVVKSPKLIILAGLLVFLAYFAVPRIQTRIAGSTDPADSAYFRFISWRNAIEIFKDNPIAGVGFNSYRYAQLEYGFITQDTLGGHSGAGSDSSLLLVLSTTGIIGFAVFSVGLLLPFYLFVRSKEFTFYTVTFLGLMVHALFVNSLFFSQITVLWMLFLVLAEYINFSSRT</sequence>
<feature type="transmembrane region" description="Helical" evidence="5">
    <location>
        <begin position="321"/>
        <end position="348"/>
    </location>
</feature>
<evidence type="ECO:0000256" key="4">
    <source>
        <dbReference type="ARBA" id="ARBA00023136"/>
    </source>
</evidence>
<evidence type="ECO:0000256" key="2">
    <source>
        <dbReference type="ARBA" id="ARBA00022692"/>
    </source>
</evidence>
<keyword evidence="4 5" id="KW-0472">Membrane</keyword>
<organism evidence="7 8">
    <name type="scientific">candidate division WWE3 bacterium RBG_16_37_10</name>
    <dbReference type="NCBI Taxonomy" id="1802610"/>
    <lineage>
        <taxon>Bacteria</taxon>
        <taxon>Katanobacteria</taxon>
    </lineage>
</organism>
<comment type="subcellular location">
    <subcellularLocation>
        <location evidence="1">Membrane</location>
        <topology evidence="1">Multi-pass membrane protein</topology>
    </subcellularLocation>
</comment>
<evidence type="ECO:0000256" key="1">
    <source>
        <dbReference type="ARBA" id="ARBA00004141"/>
    </source>
</evidence>
<dbReference type="InterPro" id="IPR007016">
    <property type="entry name" value="O-antigen_ligase-rel_domated"/>
</dbReference>
<proteinExistence type="predicted"/>
<dbReference type="PANTHER" id="PTHR37422:SF13">
    <property type="entry name" value="LIPOPOLYSACCHARIDE BIOSYNTHESIS PROTEIN PA4999-RELATED"/>
    <property type="match status" value="1"/>
</dbReference>
<keyword evidence="2 5" id="KW-0812">Transmembrane</keyword>
<dbReference type="EMBL" id="MEUT01000060">
    <property type="protein sequence ID" value="OGC48798.1"/>
    <property type="molecule type" value="Genomic_DNA"/>
</dbReference>
<dbReference type="Pfam" id="PF04932">
    <property type="entry name" value="Wzy_C"/>
    <property type="match status" value="1"/>
</dbReference>
<reference evidence="7 8" key="1">
    <citation type="journal article" date="2016" name="Nat. Commun.">
        <title>Thousands of microbial genomes shed light on interconnected biogeochemical processes in an aquifer system.</title>
        <authorList>
            <person name="Anantharaman K."/>
            <person name="Brown C.T."/>
            <person name="Hug L.A."/>
            <person name="Sharon I."/>
            <person name="Castelle C.J."/>
            <person name="Probst A.J."/>
            <person name="Thomas B.C."/>
            <person name="Singh A."/>
            <person name="Wilkins M.J."/>
            <person name="Karaoz U."/>
            <person name="Brodie E.L."/>
            <person name="Williams K.H."/>
            <person name="Hubbard S.S."/>
            <person name="Banfield J.F."/>
        </authorList>
    </citation>
    <scope>NUCLEOTIDE SEQUENCE [LARGE SCALE GENOMIC DNA]</scope>
</reference>
<feature type="transmembrane region" description="Helical" evidence="5">
    <location>
        <begin position="85"/>
        <end position="107"/>
    </location>
</feature>
<dbReference type="InterPro" id="IPR051533">
    <property type="entry name" value="WaaL-like"/>
</dbReference>
<evidence type="ECO:0000259" key="6">
    <source>
        <dbReference type="Pfam" id="PF04932"/>
    </source>
</evidence>
<comment type="caution">
    <text evidence="7">The sequence shown here is derived from an EMBL/GenBank/DDBJ whole genome shotgun (WGS) entry which is preliminary data.</text>
</comment>
<name>A0A1F4UV13_UNCKA</name>
<accession>A0A1F4UV13</accession>
<gene>
    <name evidence="7" type="ORF">A2W32_04160</name>
</gene>
<evidence type="ECO:0000256" key="3">
    <source>
        <dbReference type="ARBA" id="ARBA00022989"/>
    </source>
</evidence>
<dbReference type="PANTHER" id="PTHR37422">
    <property type="entry name" value="TEICHURONIC ACID BIOSYNTHESIS PROTEIN TUAE"/>
    <property type="match status" value="1"/>
</dbReference>
<dbReference type="GO" id="GO:0016020">
    <property type="term" value="C:membrane"/>
    <property type="evidence" value="ECO:0007669"/>
    <property type="project" value="UniProtKB-SubCell"/>
</dbReference>
<dbReference type="STRING" id="1802610.A2W32_04160"/>
<dbReference type="Proteomes" id="UP000177371">
    <property type="component" value="Unassembled WGS sequence"/>
</dbReference>
<feature type="domain" description="O-antigen ligase-related" evidence="6">
    <location>
        <begin position="200"/>
        <end position="336"/>
    </location>
</feature>
<evidence type="ECO:0000313" key="7">
    <source>
        <dbReference type="EMBL" id="OGC48798.1"/>
    </source>
</evidence>
<protein>
    <recommendedName>
        <fullName evidence="6">O-antigen ligase-related domain-containing protein</fullName>
    </recommendedName>
</protein>
<evidence type="ECO:0000313" key="8">
    <source>
        <dbReference type="Proteomes" id="UP000177371"/>
    </source>
</evidence>
<evidence type="ECO:0000256" key="5">
    <source>
        <dbReference type="SAM" id="Phobius"/>
    </source>
</evidence>
<feature type="transmembrane region" description="Helical" evidence="5">
    <location>
        <begin position="196"/>
        <end position="227"/>
    </location>
</feature>
<feature type="transmembrane region" description="Helical" evidence="5">
    <location>
        <begin position="119"/>
        <end position="140"/>
    </location>
</feature>
<feature type="transmembrane region" description="Helical" evidence="5">
    <location>
        <begin position="160"/>
        <end position="184"/>
    </location>
</feature>
<dbReference type="AlphaFoldDB" id="A0A1F4UV13"/>
<feature type="transmembrane region" description="Helical" evidence="5">
    <location>
        <begin position="233"/>
        <end position="250"/>
    </location>
</feature>